<dbReference type="EMBL" id="WEGH01000002">
    <property type="protein sequence ID" value="MQY05196.1"/>
    <property type="molecule type" value="Genomic_DNA"/>
</dbReference>
<reference evidence="1 2" key="1">
    <citation type="submission" date="2019-10" db="EMBL/GenBank/DDBJ databases">
        <title>Actinomadura rubteroloni sp. nov. and Actinomadura macrotermitis sp. nov., isolated from the gut of fungus growing-termite Macrotermes natalensis.</title>
        <authorList>
            <person name="Benndorf R."/>
            <person name="Martin K."/>
            <person name="Kuefner M."/>
            <person name="De Beer W."/>
            <person name="Kaster A.-K."/>
            <person name="Vollmers J."/>
            <person name="Poulsen M."/>
            <person name="Beemelmanns C."/>
        </authorList>
    </citation>
    <scope>NUCLEOTIDE SEQUENCE [LARGE SCALE GENOMIC DNA]</scope>
    <source>
        <strain evidence="1 2">RB68</strain>
    </source>
</reference>
<dbReference type="OrthoDB" id="4548523at2"/>
<dbReference type="SUPFAM" id="SSF109854">
    <property type="entry name" value="DinB/YfiT-like putative metalloenzymes"/>
    <property type="match status" value="1"/>
</dbReference>
<dbReference type="Gene3D" id="1.20.120.450">
    <property type="entry name" value="dinb family like domain"/>
    <property type="match status" value="1"/>
</dbReference>
<evidence type="ECO:0000313" key="2">
    <source>
        <dbReference type="Proteomes" id="UP000487268"/>
    </source>
</evidence>
<dbReference type="AlphaFoldDB" id="A0A7K0BVU6"/>
<evidence type="ECO:0008006" key="3">
    <source>
        <dbReference type="Google" id="ProtNLM"/>
    </source>
</evidence>
<proteinExistence type="predicted"/>
<dbReference type="Pfam" id="PF04978">
    <property type="entry name" value="MST"/>
    <property type="match status" value="1"/>
</dbReference>
<dbReference type="RefSeq" id="WP_153533297.1">
    <property type="nucleotide sequence ID" value="NZ_WEGH01000002.1"/>
</dbReference>
<evidence type="ECO:0000313" key="1">
    <source>
        <dbReference type="EMBL" id="MQY05196.1"/>
    </source>
</evidence>
<name>A0A7K0BVU6_9ACTN</name>
<protein>
    <recommendedName>
        <fullName evidence="3">Mini-circle protein</fullName>
    </recommendedName>
</protein>
<organism evidence="1 2">
    <name type="scientific">Actinomadura macrotermitis</name>
    <dbReference type="NCBI Taxonomy" id="2585200"/>
    <lineage>
        <taxon>Bacteria</taxon>
        <taxon>Bacillati</taxon>
        <taxon>Actinomycetota</taxon>
        <taxon>Actinomycetes</taxon>
        <taxon>Streptosporangiales</taxon>
        <taxon>Thermomonosporaceae</taxon>
        <taxon>Actinomadura</taxon>
    </lineage>
</organism>
<sequence>MESPDRTPPPLSGDERTMLAAYLQYQRETLAWKCSGLGADQLREQAVPPSQISLLGLVRHMADVERGWFRNVVNGEDTADLWAGTTGHYRDFEVADADVDEAFDAWHRACARSREIVAAAPSLDVTGRADDGKDYSLRNVLLHMIEEYARHNGHADLIRERIDGATGE</sequence>
<keyword evidence="2" id="KW-1185">Reference proteome</keyword>
<dbReference type="Proteomes" id="UP000487268">
    <property type="component" value="Unassembled WGS sequence"/>
</dbReference>
<gene>
    <name evidence="1" type="ORF">ACRB68_32670</name>
</gene>
<comment type="caution">
    <text evidence="1">The sequence shown here is derived from an EMBL/GenBank/DDBJ whole genome shotgun (WGS) entry which is preliminary data.</text>
</comment>
<dbReference type="InterPro" id="IPR007061">
    <property type="entry name" value="MST-like"/>
</dbReference>
<dbReference type="InterPro" id="IPR034660">
    <property type="entry name" value="DinB/YfiT-like"/>
</dbReference>
<accession>A0A7K0BVU6</accession>